<dbReference type="AlphaFoldDB" id="A0A3M6V0Q2"/>
<sequence length="329" mass="37080">MTLLGKGNRVSTPLLVSSRLAPAKVILSRSGFGQTGVMLTRWMKHGLTTFVVPGHDLLLNRTIYMDVESNLGPGDIMWETTDQLDELNPQGSDTRYRGSRGGCRQRIPVKISNRRDEISHWSVDCCPVDGMARANLVPIARQVDPTTNKSSSEFMVPKFLSTNICSLAKTKNRHLLLVCGVYHLPQPTYRPSDFLQYLVHLVDNALDQHPGLTIVLGSDTNQLETWDSVLGTNDVDEAVNNLETLIHRHVDKCMPFRTVCISSHDPVWVTPPLKSLMRSKSRIGQNRGDRLREFNRRISEVISENRRNLLQAPVGAGKWWKHMDSLSQH</sequence>
<dbReference type="Proteomes" id="UP000275408">
    <property type="component" value="Unassembled WGS sequence"/>
</dbReference>
<gene>
    <name evidence="1" type="ORF">pdam_00023079</name>
</gene>
<keyword evidence="2" id="KW-1185">Reference proteome</keyword>
<name>A0A3M6V0Q2_POCDA</name>
<organism evidence="1 2">
    <name type="scientific">Pocillopora damicornis</name>
    <name type="common">Cauliflower coral</name>
    <name type="synonym">Millepora damicornis</name>
    <dbReference type="NCBI Taxonomy" id="46731"/>
    <lineage>
        <taxon>Eukaryota</taxon>
        <taxon>Metazoa</taxon>
        <taxon>Cnidaria</taxon>
        <taxon>Anthozoa</taxon>
        <taxon>Hexacorallia</taxon>
        <taxon>Scleractinia</taxon>
        <taxon>Astrocoeniina</taxon>
        <taxon>Pocilloporidae</taxon>
        <taxon>Pocillopora</taxon>
    </lineage>
</organism>
<evidence type="ECO:0000313" key="1">
    <source>
        <dbReference type="EMBL" id="RMX59505.1"/>
    </source>
</evidence>
<accession>A0A3M6V0Q2</accession>
<proteinExistence type="predicted"/>
<feature type="non-terminal residue" evidence="1">
    <location>
        <position position="329"/>
    </location>
</feature>
<dbReference type="PANTHER" id="PTHR47510">
    <property type="entry name" value="REVERSE TRANSCRIPTASE DOMAIN-CONTAINING PROTEIN"/>
    <property type="match status" value="1"/>
</dbReference>
<evidence type="ECO:0008006" key="3">
    <source>
        <dbReference type="Google" id="ProtNLM"/>
    </source>
</evidence>
<reference evidence="1 2" key="1">
    <citation type="journal article" date="2018" name="Sci. Rep.">
        <title>Comparative analysis of the Pocillopora damicornis genome highlights role of immune system in coral evolution.</title>
        <authorList>
            <person name="Cunning R."/>
            <person name="Bay R.A."/>
            <person name="Gillette P."/>
            <person name="Baker A.C."/>
            <person name="Traylor-Knowles N."/>
        </authorList>
    </citation>
    <scope>NUCLEOTIDE SEQUENCE [LARGE SCALE GENOMIC DNA]</scope>
    <source>
        <strain evidence="1">RSMAS</strain>
        <tissue evidence="1">Whole animal</tissue>
    </source>
</reference>
<evidence type="ECO:0000313" key="2">
    <source>
        <dbReference type="Proteomes" id="UP000275408"/>
    </source>
</evidence>
<dbReference type="STRING" id="46731.A0A3M6V0Q2"/>
<protein>
    <recommendedName>
        <fullName evidence="3">Endonuclease/exonuclease/phosphatase domain-containing protein</fullName>
    </recommendedName>
</protein>
<dbReference type="PANTHER" id="PTHR47510:SF3">
    <property type="entry name" value="ENDO_EXONUCLEASE_PHOSPHATASE DOMAIN-CONTAINING PROTEIN"/>
    <property type="match status" value="1"/>
</dbReference>
<dbReference type="EMBL" id="RCHS01000317">
    <property type="protein sequence ID" value="RMX59505.1"/>
    <property type="molecule type" value="Genomic_DNA"/>
</dbReference>
<comment type="caution">
    <text evidence="1">The sequence shown here is derived from an EMBL/GenBank/DDBJ whole genome shotgun (WGS) entry which is preliminary data.</text>
</comment>